<gene>
    <name evidence="1" type="ORF">LOOC260_100110</name>
</gene>
<dbReference type="SUPFAM" id="SSF46689">
    <property type="entry name" value="Homeodomain-like"/>
    <property type="match status" value="1"/>
</dbReference>
<accession>A0A0A1GW43</accession>
<dbReference type="HOGENOM" id="CLU_069356_43_1_9"/>
<dbReference type="EMBL" id="AP014680">
    <property type="protein sequence ID" value="BAP84591.1"/>
    <property type="molecule type" value="Genomic_DNA"/>
</dbReference>
<evidence type="ECO:0000313" key="1">
    <source>
        <dbReference type="EMBL" id="BAP84591.1"/>
    </source>
</evidence>
<proteinExistence type="predicted"/>
<dbReference type="KEGG" id="lho:LOOC260_100110"/>
<dbReference type="STRING" id="1291742.LOOC260_100110"/>
<protein>
    <submittedName>
        <fullName evidence="1">TetR family transcriptional regulator</fullName>
    </submittedName>
</protein>
<dbReference type="Proteomes" id="UP000031620">
    <property type="component" value="Chromosome"/>
</dbReference>
<evidence type="ECO:0000313" key="2">
    <source>
        <dbReference type="Proteomes" id="UP000031620"/>
    </source>
</evidence>
<organism evidence="1 2">
    <name type="scientific">Paucilactobacillus hokkaidonensis JCM 18461</name>
    <dbReference type="NCBI Taxonomy" id="1291742"/>
    <lineage>
        <taxon>Bacteria</taxon>
        <taxon>Bacillati</taxon>
        <taxon>Bacillota</taxon>
        <taxon>Bacilli</taxon>
        <taxon>Lactobacillales</taxon>
        <taxon>Lactobacillaceae</taxon>
        <taxon>Paucilactobacillus</taxon>
    </lineage>
</organism>
<dbReference type="AlphaFoldDB" id="A0A0A1GW43"/>
<reference evidence="1 2" key="1">
    <citation type="submission" date="2014-11" db="EMBL/GenBank/DDBJ databases">
        <title>Complete genome sequence and analysis of Lactobacillus hokkaidonensis LOOC260T.</title>
        <authorList>
            <person name="Tanizawa Y."/>
            <person name="Tohno M."/>
            <person name="Kaminuma E."/>
            <person name="Nakamura Y."/>
            <person name="Arita M."/>
        </authorList>
    </citation>
    <scope>NUCLEOTIDE SEQUENCE [LARGE SCALE GENOMIC DNA]</scope>
    <source>
        <strain evidence="1 2">LOOC260</strain>
    </source>
</reference>
<dbReference type="Gene3D" id="1.10.357.10">
    <property type="entry name" value="Tetracycline Repressor, domain 2"/>
    <property type="match status" value="1"/>
</dbReference>
<sequence length="185" mass="20760">MTRQILSQAKIVQTSIELIEAGEQLSFSTIARALGTKSQALYSYFDNQTALSYAVVGWTITQVNDRLRTQLFGLSGQQGIVAFATEFRKLALVHLKLTRFVLAKPRTKDYPIATKAFTQLRQLLNQMIASQYPEQQRLLVSRCIRALIVGDIVNVGTGWFTDDTISTADSFHELLVMNLKMLATK</sequence>
<dbReference type="RefSeq" id="WP_052467221.1">
    <property type="nucleotide sequence ID" value="NZ_AP014680.1"/>
</dbReference>
<name>A0A0A1GW43_9LACO</name>
<dbReference type="InterPro" id="IPR009057">
    <property type="entry name" value="Homeodomain-like_sf"/>
</dbReference>